<evidence type="ECO:0000313" key="2">
    <source>
        <dbReference type="EMBL" id="POS02341.1"/>
    </source>
</evidence>
<evidence type="ECO:0000259" key="1">
    <source>
        <dbReference type="Pfam" id="PF00535"/>
    </source>
</evidence>
<feature type="domain" description="Glycosyltransferase 2-like" evidence="1">
    <location>
        <begin position="4"/>
        <end position="139"/>
    </location>
</feature>
<dbReference type="Proteomes" id="UP000237056">
    <property type="component" value="Unassembled WGS sequence"/>
</dbReference>
<sequence>MLAIVIPYYKIDFFQETLQSLAHQSCQDFTVYIGNDNSPVDPTVVLEQFKDKLQIKYQKFETNLGKIALTHHWQRCLNSVQNAQWVMILGDDDVLETNVVDEFYSNLHKIETQNCKVVRFASQKITAHNDAVSDVYKHPLLEKATDFLVRKHLGETRSSLSEYIFHFKTLQQVKFKNFPLAWHSDVVAVLEVSNFNTIYSINNALVKIRISSLSISGSETFSAQKRKANVQYALFLLNHVNYFSPHEFEILKIAENTYLNNKKALLLVLKIKVYYVLHCQWNNWFNFLKKIV</sequence>
<accession>A0A2S4N9G4</accession>
<name>A0A2S4N9G4_9FLAO</name>
<keyword evidence="3" id="KW-1185">Reference proteome</keyword>
<dbReference type="SUPFAM" id="SSF53448">
    <property type="entry name" value="Nucleotide-diphospho-sugar transferases"/>
    <property type="match status" value="1"/>
</dbReference>
<organism evidence="2 3">
    <name type="scientific">Flavobacterium croceum DSM 17960</name>
    <dbReference type="NCBI Taxonomy" id="1121886"/>
    <lineage>
        <taxon>Bacteria</taxon>
        <taxon>Pseudomonadati</taxon>
        <taxon>Bacteroidota</taxon>
        <taxon>Flavobacteriia</taxon>
        <taxon>Flavobacteriales</taxon>
        <taxon>Flavobacteriaceae</taxon>
        <taxon>Flavobacterium</taxon>
    </lineage>
</organism>
<dbReference type="OrthoDB" id="1374586at2"/>
<comment type="caution">
    <text evidence="2">The sequence shown here is derived from an EMBL/GenBank/DDBJ whole genome shotgun (WGS) entry which is preliminary data.</text>
</comment>
<dbReference type="AlphaFoldDB" id="A0A2S4N9G4"/>
<protein>
    <recommendedName>
        <fullName evidence="1">Glycosyltransferase 2-like domain-containing protein</fullName>
    </recommendedName>
</protein>
<dbReference type="EMBL" id="PQNY01000004">
    <property type="protein sequence ID" value="POS02341.1"/>
    <property type="molecule type" value="Genomic_DNA"/>
</dbReference>
<dbReference type="CDD" id="cd00761">
    <property type="entry name" value="Glyco_tranf_GTA_type"/>
    <property type="match status" value="1"/>
</dbReference>
<proteinExistence type="predicted"/>
<dbReference type="Pfam" id="PF00535">
    <property type="entry name" value="Glycos_transf_2"/>
    <property type="match status" value="1"/>
</dbReference>
<dbReference type="InterPro" id="IPR029044">
    <property type="entry name" value="Nucleotide-diphossugar_trans"/>
</dbReference>
<reference evidence="2 3" key="1">
    <citation type="submission" date="2018-01" db="EMBL/GenBank/DDBJ databases">
        <title>Genomic Encyclopedia of Type Strains, Phase I: the one thousand microbial genomes (KMG-I) project.</title>
        <authorList>
            <person name="Goeker M."/>
        </authorList>
    </citation>
    <scope>NUCLEOTIDE SEQUENCE [LARGE SCALE GENOMIC DNA]</scope>
    <source>
        <strain evidence="2 3">DSM 17960</strain>
    </source>
</reference>
<evidence type="ECO:0000313" key="3">
    <source>
        <dbReference type="Proteomes" id="UP000237056"/>
    </source>
</evidence>
<dbReference type="RefSeq" id="WP_103725403.1">
    <property type="nucleotide sequence ID" value="NZ_PQNY01000004.1"/>
</dbReference>
<dbReference type="Gene3D" id="3.90.550.10">
    <property type="entry name" value="Spore Coat Polysaccharide Biosynthesis Protein SpsA, Chain A"/>
    <property type="match status" value="1"/>
</dbReference>
<gene>
    <name evidence="2" type="ORF">Q361_10460</name>
</gene>
<dbReference type="InterPro" id="IPR001173">
    <property type="entry name" value="Glyco_trans_2-like"/>
</dbReference>